<sequence length="303" mass="33067">MKLSFDPETLLPNVLPTSMPEWAKALGALLPVASVQYDLALLRRQQQLLRQLGGRLEQQGAAPFLIEHLDNVADLLGALVTPYLKKLDALGDNATEDIEPGWLPDFAPLPVYWLPADPAVELSSETVEAFDQVASRPDALISVAGGVAEIVYQRPDLNVEIVDYDNLGQEQAQQTINRLLGGIHDVSDWIPDYPEEQEPAADENPGAGTVQPVTQAPAEAAPATSGLSQNALIIASGQYATVEDVAHVMKADPKKAAKLFKELQRVWEPKPTFFHLAMFSGENDLEKMIQGLMEARKNTCQNN</sequence>
<organism evidence="2 3">
    <name type="scientific">Hymenobacter mucosus</name>
    <dbReference type="NCBI Taxonomy" id="1411120"/>
    <lineage>
        <taxon>Bacteria</taxon>
        <taxon>Pseudomonadati</taxon>
        <taxon>Bacteroidota</taxon>
        <taxon>Cytophagia</taxon>
        <taxon>Cytophagales</taxon>
        <taxon>Hymenobacteraceae</taxon>
        <taxon>Hymenobacter</taxon>
    </lineage>
</organism>
<protein>
    <submittedName>
        <fullName evidence="2">Uncharacterized protein</fullName>
    </submittedName>
</protein>
<name>A0A238ZYV8_9BACT</name>
<evidence type="ECO:0000256" key="1">
    <source>
        <dbReference type="SAM" id="MobiDB-lite"/>
    </source>
</evidence>
<evidence type="ECO:0000313" key="3">
    <source>
        <dbReference type="Proteomes" id="UP000198310"/>
    </source>
</evidence>
<gene>
    <name evidence="2" type="ORF">SAMN06269173_11087</name>
</gene>
<feature type="region of interest" description="Disordered" evidence="1">
    <location>
        <begin position="192"/>
        <end position="211"/>
    </location>
</feature>
<dbReference type="EMBL" id="FZNS01000010">
    <property type="protein sequence ID" value="SNR88626.1"/>
    <property type="molecule type" value="Genomic_DNA"/>
</dbReference>
<dbReference type="Proteomes" id="UP000198310">
    <property type="component" value="Unassembled WGS sequence"/>
</dbReference>
<dbReference type="AlphaFoldDB" id="A0A238ZYV8"/>
<reference evidence="3" key="1">
    <citation type="submission" date="2017-06" db="EMBL/GenBank/DDBJ databases">
        <authorList>
            <person name="Varghese N."/>
            <person name="Submissions S."/>
        </authorList>
    </citation>
    <scope>NUCLEOTIDE SEQUENCE [LARGE SCALE GENOMIC DNA]</scope>
    <source>
        <strain evidence="3">DSM 28041</strain>
    </source>
</reference>
<proteinExistence type="predicted"/>
<dbReference type="RefSeq" id="WP_089333762.1">
    <property type="nucleotide sequence ID" value="NZ_FZNS01000010.1"/>
</dbReference>
<evidence type="ECO:0000313" key="2">
    <source>
        <dbReference type="EMBL" id="SNR88626.1"/>
    </source>
</evidence>
<keyword evidence="3" id="KW-1185">Reference proteome</keyword>
<accession>A0A238ZYV8</accession>